<gene>
    <name evidence="3" type="ORF">FK004_07720</name>
</gene>
<feature type="compositionally biased region" description="Basic and acidic residues" evidence="1">
    <location>
        <begin position="55"/>
        <end position="104"/>
    </location>
</feature>
<name>A0A2S1LN64_9FLAO</name>
<accession>A0A2S1LN64</accession>
<feature type="chain" id="PRO_5015715581" evidence="2">
    <location>
        <begin position="37"/>
        <end position="114"/>
    </location>
</feature>
<dbReference type="KEGG" id="fki:FK004_07720"/>
<feature type="signal peptide" evidence="2">
    <location>
        <begin position="1"/>
        <end position="36"/>
    </location>
</feature>
<sequence length="114" mass="13106">MNGRQLATYNLLKPNTMSLRFLLPLLLILASKSLHAQENPSPSNNIHNTNAIGEKLLEEETKKEREQAKIERQKDKEARQQEKTKRTAEKAQRKTEAKKQKNTDLKIATPTTQE</sequence>
<evidence type="ECO:0000256" key="1">
    <source>
        <dbReference type="SAM" id="MobiDB-lite"/>
    </source>
</evidence>
<keyword evidence="2" id="KW-0732">Signal</keyword>
<keyword evidence="4" id="KW-1185">Reference proteome</keyword>
<reference evidence="3 4" key="1">
    <citation type="submission" date="2017-04" db="EMBL/GenBank/DDBJ databases">
        <title>Complete genome sequence of Flavobacterium kingsejong AJ004.</title>
        <authorList>
            <person name="Lee P.C."/>
        </authorList>
    </citation>
    <scope>NUCLEOTIDE SEQUENCE [LARGE SCALE GENOMIC DNA]</scope>
    <source>
        <strain evidence="3 4">AJ004</strain>
    </source>
</reference>
<evidence type="ECO:0000256" key="2">
    <source>
        <dbReference type="SAM" id="SignalP"/>
    </source>
</evidence>
<organism evidence="3 4">
    <name type="scientific">Flavobacterium kingsejongi</name>
    <dbReference type="NCBI Taxonomy" id="1678728"/>
    <lineage>
        <taxon>Bacteria</taxon>
        <taxon>Pseudomonadati</taxon>
        <taxon>Bacteroidota</taxon>
        <taxon>Flavobacteriia</taxon>
        <taxon>Flavobacteriales</taxon>
        <taxon>Flavobacteriaceae</taxon>
        <taxon>Flavobacterium</taxon>
    </lineage>
</organism>
<feature type="compositionally biased region" description="Polar residues" evidence="1">
    <location>
        <begin position="36"/>
        <end position="51"/>
    </location>
</feature>
<evidence type="ECO:0000313" key="4">
    <source>
        <dbReference type="Proteomes" id="UP000244677"/>
    </source>
</evidence>
<protein>
    <submittedName>
        <fullName evidence="3">Uncharacterized protein</fullName>
    </submittedName>
</protein>
<dbReference type="EMBL" id="CP020919">
    <property type="protein sequence ID" value="AWG25128.1"/>
    <property type="molecule type" value="Genomic_DNA"/>
</dbReference>
<dbReference type="Proteomes" id="UP000244677">
    <property type="component" value="Chromosome"/>
</dbReference>
<evidence type="ECO:0000313" key="3">
    <source>
        <dbReference type="EMBL" id="AWG25128.1"/>
    </source>
</evidence>
<dbReference type="AlphaFoldDB" id="A0A2S1LN64"/>
<proteinExistence type="predicted"/>
<feature type="region of interest" description="Disordered" evidence="1">
    <location>
        <begin position="36"/>
        <end position="114"/>
    </location>
</feature>